<dbReference type="InterPro" id="IPR023194">
    <property type="entry name" value="eIF3-like_dom_sf"/>
</dbReference>
<organism evidence="3 4">
    <name type="scientific">Gossypium stocksii</name>
    <dbReference type="NCBI Taxonomy" id="47602"/>
    <lineage>
        <taxon>Eukaryota</taxon>
        <taxon>Viridiplantae</taxon>
        <taxon>Streptophyta</taxon>
        <taxon>Embryophyta</taxon>
        <taxon>Tracheophyta</taxon>
        <taxon>Spermatophyta</taxon>
        <taxon>Magnoliopsida</taxon>
        <taxon>eudicotyledons</taxon>
        <taxon>Gunneridae</taxon>
        <taxon>Pentapetalae</taxon>
        <taxon>rosids</taxon>
        <taxon>malvids</taxon>
        <taxon>Malvales</taxon>
        <taxon>Malvaceae</taxon>
        <taxon>Malvoideae</taxon>
        <taxon>Gossypium</taxon>
    </lineage>
</organism>
<dbReference type="InterPro" id="IPR013906">
    <property type="entry name" value="eIF3j"/>
</dbReference>
<dbReference type="Gene3D" id="3.10.20.90">
    <property type="entry name" value="Phosphatidylinositol 3-kinase Catalytic Subunit, Chain A, domain 1"/>
    <property type="match status" value="1"/>
</dbReference>
<keyword evidence="4" id="KW-1185">Reference proteome</keyword>
<evidence type="ECO:0000256" key="1">
    <source>
        <dbReference type="SAM" id="MobiDB-lite"/>
    </source>
</evidence>
<evidence type="ECO:0000313" key="3">
    <source>
        <dbReference type="EMBL" id="KAH1056614.1"/>
    </source>
</evidence>
<name>A0A9D3UUE2_9ROSI</name>
<accession>A0A9D3UUE2</accession>
<dbReference type="PANTHER" id="PTHR14942">
    <property type="entry name" value="U11/U12 SMALL NUCLEAR RIBONUCLEOPROTEIN 25 KDA PROTEIN"/>
    <property type="match status" value="1"/>
</dbReference>
<dbReference type="GO" id="GO:0005852">
    <property type="term" value="C:eukaryotic translation initiation factor 3 complex"/>
    <property type="evidence" value="ECO:0007669"/>
    <property type="project" value="InterPro"/>
</dbReference>
<dbReference type="Pfam" id="PF18036">
    <property type="entry name" value="Ubiquitin_4"/>
    <property type="match status" value="1"/>
</dbReference>
<dbReference type="InterPro" id="IPR029071">
    <property type="entry name" value="Ubiquitin-like_domsf"/>
</dbReference>
<dbReference type="CDD" id="cd17058">
    <property type="entry name" value="Ubl_SNRNP25"/>
    <property type="match status" value="1"/>
</dbReference>
<dbReference type="EMBL" id="JAIQCV010000010">
    <property type="protein sequence ID" value="KAH1056614.1"/>
    <property type="molecule type" value="Genomic_DNA"/>
</dbReference>
<dbReference type="GO" id="GO:0000398">
    <property type="term" value="P:mRNA splicing, via spliceosome"/>
    <property type="evidence" value="ECO:0007669"/>
    <property type="project" value="InterPro"/>
</dbReference>
<feature type="domain" description="SNRNP25 ubiquitin-like" evidence="2">
    <location>
        <begin position="47"/>
        <end position="133"/>
    </location>
</feature>
<dbReference type="Pfam" id="PF08597">
    <property type="entry name" value="eIF3_subunit"/>
    <property type="match status" value="1"/>
</dbReference>
<sequence>MEVEDLVTPRAAFENPRRSTSLTSLRIANGGSLRNSFLYAKLREEPIKLSVRKLDGSFFDVEILKMATIADLKLAVEHVFSQMPDQGLGEISWPHVWGHFCLCYDTQKLVSDTDQVVKYGIRDGHQLHFVRHVSSIYNLTKTRSKRSVARKRPYLLKSTSSLKSTLKSEENDEEVDALDDDIANQRCHSLKKNHSFNDNKNQSPIIPQECQFRNSWRGFYSYSRMPSIKNRATSSKEDEIPPLPAKEQLKSKEDDADIDDSDIKESWEDEDELASPPANYSVTYNNFVDIDRIIVFSLVEEADYKSTTELFSKKGDDKTLNNFIPKIESDFVEYAELISHKLRPYEKSYHYIALIKAVMRLSLTSLKAADVKDIASFVTTILARSVKYIFIFFVEGEDCS</sequence>
<dbReference type="GO" id="GO:0003743">
    <property type="term" value="F:translation initiation factor activity"/>
    <property type="evidence" value="ECO:0007669"/>
    <property type="project" value="InterPro"/>
</dbReference>
<dbReference type="InterPro" id="IPR039690">
    <property type="entry name" value="SNRNP25"/>
</dbReference>
<dbReference type="OrthoDB" id="72819at2759"/>
<dbReference type="AlphaFoldDB" id="A0A9D3UUE2"/>
<evidence type="ECO:0000313" key="4">
    <source>
        <dbReference type="Proteomes" id="UP000828251"/>
    </source>
</evidence>
<evidence type="ECO:0000259" key="2">
    <source>
        <dbReference type="Pfam" id="PF18036"/>
    </source>
</evidence>
<protein>
    <recommendedName>
        <fullName evidence="2">SNRNP25 ubiquitin-like domain-containing protein</fullName>
    </recommendedName>
</protein>
<dbReference type="PANTHER" id="PTHR14942:SF2">
    <property type="entry name" value="UBIQUITIN-LIKE SUPERFAMILY PROTEIN"/>
    <property type="match status" value="1"/>
</dbReference>
<proteinExistence type="predicted"/>
<dbReference type="InterPro" id="IPR040610">
    <property type="entry name" value="SNRNP25_ubiquitin"/>
</dbReference>
<comment type="caution">
    <text evidence="3">The sequence shown here is derived from an EMBL/GenBank/DDBJ whole genome shotgun (WGS) entry which is preliminary data.</text>
</comment>
<reference evidence="3 4" key="1">
    <citation type="journal article" date="2021" name="Plant Biotechnol. J.">
        <title>Multi-omics assisted identification of the key and species-specific regulatory components of drought-tolerant mechanisms in Gossypium stocksii.</title>
        <authorList>
            <person name="Yu D."/>
            <person name="Ke L."/>
            <person name="Zhang D."/>
            <person name="Wu Y."/>
            <person name="Sun Y."/>
            <person name="Mei J."/>
            <person name="Sun J."/>
            <person name="Sun Y."/>
        </authorList>
    </citation>
    <scope>NUCLEOTIDE SEQUENCE [LARGE SCALE GENOMIC DNA]</scope>
    <source>
        <strain evidence="4">cv. E1</strain>
        <tissue evidence="3">Leaf</tissue>
    </source>
</reference>
<dbReference type="SUPFAM" id="SSF54236">
    <property type="entry name" value="Ubiquitin-like"/>
    <property type="match status" value="1"/>
</dbReference>
<dbReference type="Gene3D" id="1.10.246.60">
    <property type="entry name" value="Eukaryotic translation initiation factor 3 like domains"/>
    <property type="match status" value="1"/>
</dbReference>
<feature type="region of interest" description="Disordered" evidence="1">
    <location>
        <begin position="230"/>
        <end position="259"/>
    </location>
</feature>
<gene>
    <name evidence="3" type="ORF">J1N35_034679</name>
</gene>
<dbReference type="Proteomes" id="UP000828251">
    <property type="component" value="Unassembled WGS sequence"/>
</dbReference>